<dbReference type="PROSITE" id="PS00108">
    <property type="entry name" value="PROTEIN_KINASE_ST"/>
    <property type="match status" value="1"/>
</dbReference>
<dbReference type="Gene3D" id="1.10.510.10">
    <property type="entry name" value="Transferase(Phosphotransferase) domain 1"/>
    <property type="match status" value="1"/>
</dbReference>
<dbReference type="InterPro" id="IPR008271">
    <property type="entry name" value="Ser/Thr_kinase_AS"/>
</dbReference>
<evidence type="ECO:0000313" key="8">
    <source>
        <dbReference type="Proteomes" id="UP001150062"/>
    </source>
</evidence>
<feature type="compositionally biased region" description="Basic residues" evidence="5">
    <location>
        <begin position="372"/>
        <end position="388"/>
    </location>
</feature>
<sequence>MGNVKTSKKQRYFNEEETKETDSKKQLLVDGKYLVKKKIGSGSFGRIHRCVRVSDNEIFAAKFETERQEGQLEYENKIYKFLSGNPGIPNILHFGKDKYEHFLIMDYLGPNLESLFKYCNRKFSLKTVLMIADQILCRLQLVHSKSFVYRDIKPENFVIGRGPNKNQIYIIDFGLSKLYRDFWTHKLNKYRNKRDLVGTVRYSSINTHLGIEQSRRDDLESLGYMLIYLLKGRLPWQGFKASNKKERNEKICDKKVVTPLRVLCEHLPVEFKQYLEYCKNLSFEDVPNYSFLRKKFRKLFLLKGYVYDYKYDWKIKHDKESQIELKNSKEQENFNEKHINGDLNQTKIISNRQNEKNNSNKNNKNNNNDNNKKKKKNNSKLHQKQNKKRIKSLVIIEETESGSSAENEFEREKVTKKKKKKKIKLMEERFEFVHRKEDKKLKIKIENYLLRKQNLPVINESQQEKFSKYFLRIGEKYSLRRREMLKKIKTIKEILKSNPNFNDHKIEELLTSLKMELNGNLTINSFLFLENDLLNLLYLVNDKKNYLKHYYNSNTNKKYNDVNKRNLNMGGKEIKKIKLKRKDKKLYLAESLEKKRNLIKKKLKIIEKAIQIRKIRENEIIFNHYKNIPHLDLENLSLKKLDRFSMDLEKILILSKDKI</sequence>
<dbReference type="Pfam" id="PF00069">
    <property type="entry name" value="Pkinase"/>
    <property type="match status" value="1"/>
</dbReference>
<evidence type="ECO:0000313" key="7">
    <source>
        <dbReference type="EMBL" id="KAJ6226850.1"/>
    </source>
</evidence>
<dbReference type="InterPro" id="IPR011009">
    <property type="entry name" value="Kinase-like_dom_sf"/>
</dbReference>
<dbReference type="SMART" id="SM00220">
    <property type="entry name" value="S_TKc"/>
    <property type="match status" value="1"/>
</dbReference>
<proteinExistence type="predicted"/>
<dbReference type="EMBL" id="JAOAOG010000339">
    <property type="protein sequence ID" value="KAJ6226850.1"/>
    <property type="molecule type" value="Genomic_DNA"/>
</dbReference>
<keyword evidence="8" id="KW-1185">Reference proteome</keyword>
<evidence type="ECO:0000256" key="5">
    <source>
        <dbReference type="SAM" id="MobiDB-lite"/>
    </source>
</evidence>
<feature type="region of interest" description="Disordered" evidence="5">
    <location>
        <begin position="352"/>
        <end position="388"/>
    </location>
</feature>
<gene>
    <name evidence="7" type="ORF">M0813_10384</name>
</gene>
<evidence type="ECO:0000256" key="4">
    <source>
        <dbReference type="PROSITE-ProRule" id="PRU10141"/>
    </source>
</evidence>
<dbReference type="InterPro" id="IPR000719">
    <property type="entry name" value="Prot_kinase_dom"/>
</dbReference>
<evidence type="ECO:0000256" key="1">
    <source>
        <dbReference type="ARBA" id="ARBA00012513"/>
    </source>
</evidence>
<dbReference type="InterPro" id="IPR017441">
    <property type="entry name" value="Protein_kinase_ATP_BS"/>
</dbReference>
<accession>A0ABQ8X3P9</accession>
<reference evidence="7" key="1">
    <citation type="submission" date="2022-08" db="EMBL/GenBank/DDBJ databases">
        <title>Novel sulfate-reducing endosymbionts in the free-living metamonad Anaeramoeba.</title>
        <authorList>
            <person name="Jerlstrom-Hultqvist J."/>
            <person name="Cepicka I."/>
            <person name="Gallot-Lavallee L."/>
            <person name="Salas-Leiva D."/>
            <person name="Curtis B.A."/>
            <person name="Zahonova K."/>
            <person name="Pipaliya S."/>
            <person name="Dacks J."/>
            <person name="Roger A.J."/>
        </authorList>
    </citation>
    <scope>NUCLEOTIDE SEQUENCE</scope>
    <source>
        <strain evidence="7">Schooner1</strain>
    </source>
</reference>
<dbReference type="CDD" id="cd14016">
    <property type="entry name" value="STKc_CK1"/>
    <property type="match status" value="1"/>
</dbReference>
<keyword evidence="2 4" id="KW-0547">Nucleotide-binding</keyword>
<protein>
    <recommendedName>
        <fullName evidence="1">non-specific serine/threonine protein kinase</fullName>
        <ecNumber evidence="1">2.7.11.1</ecNumber>
    </recommendedName>
</protein>
<evidence type="ECO:0000259" key="6">
    <source>
        <dbReference type="PROSITE" id="PS50011"/>
    </source>
</evidence>
<organism evidence="7 8">
    <name type="scientific">Anaeramoeba flamelloides</name>
    <dbReference type="NCBI Taxonomy" id="1746091"/>
    <lineage>
        <taxon>Eukaryota</taxon>
        <taxon>Metamonada</taxon>
        <taxon>Anaeramoebidae</taxon>
        <taxon>Anaeramoeba</taxon>
    </lineage>
</organism>
<dbReference type="InterPro" id="IPR050235">
    <property type="entry name" value="CK1_Ser-Thr_kinase"/>
</dbReference>
<feature type="domain" description="Protein kinase" evidence="6">
    <location>
        <begin position="33"/>
        <end position="301"/>
    </location>
</feature>
<dbReference type="Proteomes" id="UP001150062">
    <property type="component" value="Unassembled WGS sequence"/>
</dbReference>
<dbReference type="PROSITE" id="PS00107">
    <property type="entry name" value="PROTEIN_KINASE_ATP"/>
    <property type="match status" value="1"/>
</dbReference>
<evidence type="ECO:0000256" key="2">
    <source>
        <dbReference type="ARBA" id="ARBA00022741"/>
    </source>
</evidence>
<dbReference type="PROSITE" id="PS50011">
    <property type="entry name" value="PROTEIN_KINASE_DOM"/>
    <property type="match status" value="1"/>
</dbReference>
<dbReference type="EC" id="2.7.11.1" evidence="1"/>
<keyword evidence="3 4" id="KW-0067">ATP-binding</keyword>
<dbReference type="PANTHER" id="PTHR11909">
    <property type="entry name" value="CASEIN KINASE-RELATED"/>
    <property type="match status" value="1"/>
</dbReference>
<name>A0ABQ8X3P9_9EUKA</name>
<feature type="binding site" evidence="4">
    <location>
        <position position="62"/>
    </location>
    <ligand>
        <name>ATP</name>
        <dbReference type="ChEBI" id="CHEBI:30616"/>
    </ligand>
</feature>
<feature type="compositionally biased region" description="Low complexity" evidence="5">
    <location>
        <begin position="352"/>
        <end position="369"/>
    </location>
</feature>
<dbReference type="SUPFAM" id="SSF56112">
    <property type="entry name" value="Protein kinase-like (PK-like)"/>
    <property type="match status" value="1"/>
</dbReference>
<comment type="caution">
    <text evidence="7">The sequence shown here is derived from an EMBL/GenBank/DDBJ whole genome shotgun (WGS) entry which is preliminary data.</text>
</comment>
<evidence type="ECO:0000256" key="3">
    <source>
        <dbReference type="ARBA" id="ARBA00022840"/>
    </source>
</evidence>